<dbReference type="InterPro" id="IPR011662">
    <property type="entry name" value="Secretin/TonB_short_N"/>
</dbReference>
<dbReference type="InterPro" id="IPR027385">
    <property type="entry name" value="Beta-barrel_OMP"/>
</dbReference>
<keyword evidence="8" id="KW-0408">Iron</keyword>
<dbReference type="InterPro" id="IPR039426">
    <property type="entry name" value="TonB-dep_rcpt-like"/>
</dbReference>
<evidence type="ECO:0000313" key="19">
    <source>
        <dbReference type="Proteomes" id="UP000295122"/>
    </source>
</evidence>
<keyword evidence="7 16" id="KW-0732">Signal</keyword>
<proteinExistence type="inferred from homology"/>
<feature type="domain" description="Secretin/TonB short N-terminal" evidence="17">
    <location>
        <begin position="71"/>
        <end position="122"/>
    </location>
</feature>
<name>A0A4R7BLV3_9HYPH</name>
<comment type="subcellular location">
    <subcellularLocation>
        <location evidence="1 13">Cell outer membrane</location>
        <topology evidence="1 13">Multi-pass membrane protein</topology>
    </subcellularLocation>
</comment>
<dbReference type="GO" id="GO:0009279">
    <property type="term" value="C:cell outer membrane"/>
    <property type="evidence" value="ECO:0007669"/>
    <property type="project" value="UniProtKB-SubCell"/>
</dbReference>
<dbReference type="InterPro" id="IPR037066">
    <property type="entry name" value="Plug_dom_sf"/>
</dbReference>
<evidence type="ECO:0000256" key="13">
    <source>
        <dbReference type="PROSITE-ProRule" id="PRU01360"/>
    </source>
</evidence>
<evidence type="ECO:0000256" key="7">
    <source>
        <dbReference type="ARBA" id="ARBA00022729"/>
    </source>
</evidence>
<evidence type="ECO:0000256" key="5">
    <source>
        <dbReference type="ARBA" id="ARBA00022496"/>
    </source>
</evidence>
<keyword evidence="6 13" id="KW-0812">Transmembrane</keyword>
<evidence type="ECO:0000256" key="4">
    <source>
        <dbReference type="ARBA" id="ARBA00022452"/>
    </source>
</evidence>
<keyword evidence="3 13" id="KW-0813">Transport</keyword>
<dbReference type="Proteomes" id="UP000295122">
    <property type="component" value="Unassembled WGS sequence"/>
</dbReference>
<dbReference type="GO" id="GO:0044718">
    <property type="term" value="P:siderophore transmembrane transport"/>
    <property type="evidence" value="ECO:0007669"/>
    <property type="project" value="TreeGrafter"/>
</dbReference>
<gene>
    <name evidence="18" type="ORF">EV668_4791</name>
</gene>
<keyword evidence="5" id="KW-0410">Iron transport</keyword>
<dbReference type="Gene3D" id="2.40.160.20">
    <property type="match status" value="1"/>
</dbReference>
<feature type="region of interest" description="Disordered" evidence="15">
    <location>
        <begin position="190"/>
        <end position="209"/>
    </location>
</feature>
<dbReference type="InterPro" id="IPR036942">
    <property type="entry name" value="Beta-barrel_TonB_sf"/>
</dbReference>
<reference evidence="18 19" key="1">
    <citation type="submission" date="2019-03" db="EMBL/GenBank/DDBJ databases">
        <title>Genomic Encyclopedia of Type Strains, Phase IV (KMG-IV): sequencing the most valuable type-strain genomes for metagenomic binning, comparative biology and taxonomic classification.</title>
        <authorList>
            <person name="Goeker M."/>
        </authorList>
    </citation>
    <scope>NUCLEOTIDE SEQUENCE [LARGE SCALE GENOMIC DNA]</scope>
    <source>
        <strain evidence="18 19">DSM 25903</strain>
    </source>
</reference>
<dbReference type="Pfam" id="PF13505">
    <property type="entry name" value="OMP_b-brl"/>
    <property type="match status" value="1"/>
</dbReference>
<keyword evidence="9 14" id="KW-0798">TonB box</keyword>
<evidence type="ECO:0000256" key="12">
    <source>
        <dbReference type="ARBA" id="ARBA00023237"/>
    </source>
</evidence>
<organism evidence="18 19">
    <name type="scientific">Enterovirga rhinocerotis</name>
    <dbReference type="NCBI Taxonomy" id="1339210"/>
    <lineage>
        <taxon>Bacteria</taxon>
        <taxon>Pseudomonadati</taxon>
        <taxon>Pseudomonadota</taxon>
        <taxon>Alphaproteobacteria</taxon>
        <taxon>Hyphomicrobiales</taxon>
        <taxon>Methylobacteriaceae</taxon>
        <taxon>Enterovirga</taxon>
    </lineage>
</organism>
<evidence type="ECO:0000256" key="15">
    <source>
        <dbReference type="SAM" id="MobiDB-lite"/>
    </source>
</evidence>
<dbReference type="SUPFAM" id="SSF56935">
    <property type="entry name" value="Porins"/>
    <property type="match status" value="1"/>
</dbReference>
<dbReference type="PROSITE" id="PS52016">
    <property type="entry name" value="TONB_DEPENDENT_REC_3"/>
    <property type="match status" value="1"/>
</dbReference>
<evidence type="ECO:0000256" key="9">
    <source>
        <dbReference type="ARBA" id="ARBA00023077"/>
    </source>
</evidence>
<accession>A0A4R7BLV3</accession>
<evidence type="ECO:0000256" key="10">
    <source>
        <dbReference type="ARBA" id="ARBA00023136"/>
    </source>
</evidence>
<keyword evidence="12 13" id="KW-0998">Cell outer membrane</keyword>
<feature type="chain" id="PRO_5020599549" evidence="16">
    <location>
        <begin position="39"/>
        <end position="1182"/>
    </location>
</feature>
<comment type="caution">
    <text evidence="18">The sequence shown here is derived from an EMBL/GenBank/DDBJ whole genome shotgun (WGS) entry which is preliminary data.</text>
</comment>
<feature type="signal peptide" evidence="16">
    <location>
        <begin position="1"/>
        <end position="38"/>
    </location>
</feature>
<dbReference type="PANTHER" id="PTHR30069">
    <property type="entry name" value="TONB-DEPENDENT OUTER MEMBRANE RECEPTOR"/>
    <property type="match status" value="1"/>
</dbReference>
<protein>
    <submittedName>
        <fullName evidence="18">Hemoglobin/transferrin/lactoferrin receptor protein</fullName>
    </submittedName>
</protein>
<dbReference type="AlphaFoldDB" id="A0A4R7BLV3"/>
<dbReference type="GO" id="GO:0015344">
    <property type="term" value="F:siderophore uptake transmembrane transporter activity"/>
    <property type="evidence" value="ECO:0007669"/>
    <property type="project" value="TreeGrafter"/>
</dbReference>
<evidence type="ECO:0000256" key="2">
    <source>
        <dbReference type="ARBA" id="ARBA00009810"/>
    </source>
</evidence>
<dbReference type="InterPro" id="IPR000531">
    <property type="entry name" value="Beta-barrel_TonB"/>
</dbReference>
<dbReference type="Pfam" id="PF07660">
    <property type="entry name" value="STN"/>
    <property type="match status" value="1"/>
</dbReference>
<evidence type="ECO:0000256" key="8">
    <source>
        <dbReference type="ARBA" id="ARBA00023004"/>
    </source>
</evidence>
<evidence type="ECO:0000256" key="6">
    <source>
        <dbReference type="ARBA" id="ARBA00022692"/>
    </source>
</evidence>
<dbReference type="InterPro" id="IPR012910">
    <property type="entry name" value="Plug_dom"/>
</dbReference>
<keyword evidence="11 18" id="KW-0675">Receptor</keyword>
<evidence type="ECO:0000256" key="1">
    <source>
        <dbReference type="ARBA" id="ARBA00004571"/>
    </source>
</evidence>
<dbReference type="CDD" id="cd01347">
    <property type="entry name" value="ligand_gated_channel"/>
    <property type="match status" value="1"/>
</dbReference>
<dbReference type="SMART" id="SM00965">
    <property type="entry name" value="STN"/>
    <property type="match status" value="1"/>
</dbReference>
<evidence type="ECO:0000313" key="18">
    <source>
        <dbReference type="EMBL" id="TDR85245.1"/>
    </source>
</evidence>
<evidence type="ECO:0000256" key="3">
    <source>
        <dbReference type="ARBA" id="ARBA00022448"/>
    </source>
</evidence>
<keyword evidence="10 13" id="KW-0472">Membrane</keyword>
<dbReference type="OrthoDB" id="8001404at2"/>
<keyword evidence="5" id="KW-0406">Ion transport</keyword>
<evidence type="ECO:0000256" key="14">
    <source>
        <dbReference type="RuleBase" id="RU003357"/>
    </source>
</evidence>
<sequence>MTTNGRHGRNRAESSKRLRVALLTGTMLAVGGMGPATAQNAPAAQAAARAISVPAGALTPALNRLAAQSGLQLLFDASLASGKTTRGASGNLTSQQALSSLLSGTGLSARFTGPNSATIVAPSPGAGSVGAAPEGAIALDTINVSGTSGSGLFGGGTPETPYSTPAPTAFISQESIERFRGSSPADIFRGTPGVMSGEARNGAGGIDPNIRGMQGMGRVAVTIDGAENGLTLHQGYQGISNRTFIDPDLIGGVDILKGSSSSTRGIAGTVAIRTLNADDVVKPGERFGILVKSGFGTNTGTPREGLLGGYRWDQATVRAPNASPYALLDGMSRPGLLDPTSGSGSVVAAWKDDNYDLLAGYARRKQGNYFAGSNGGAAQPIGTGPRPTCNQWSGCQPWWTNYYINGDLTTYRKGEEVLNTHLDTESYLAKGTFRFGDGHTIQFGYNGFRSEAGDMFAARFSSPTGQAVEARQKGRTEVDSWTSRYRWKPEDNDLIDVKANLWLTDLRIRGPIRSGGGSWPEDFGLPVEHRTGADTRMWGGDVSNTSRWSWGRIGSFELDYGASYLWESTHPTRFTDNIHNIPSRHGKRDESAVFAKLSYKPVDWLTLHGGMRYSYYLSHDLNQNAALNRPDANNAFPKRDGEGSSPSVGVLIEPWQGAQVYANYSSTLRMPSLFETVSAFYSGAAASTVKPERANNWEIGTNLTRDSLFAEGDKAMIKFGYFNWNISNYVSRYSVNYNLYVENIPNAKFEGVELSGRYENKGFTADLSANYYTKVEFCQTAGNCQARTISADYATNQIPPQYQISLTASQKLLDDKLTIGGRVSHVGPRHIKHGEPIAGLATIVALVKWNPYYTVDAFAEYKLSKDLTGWVNVENLTDTYYVDPLSLVPNPAPGRIVRIGLTGKFGGNEPLSGISLANLFSTNAGKTDWTGFYLGGHGGFGQSRLDGTMTAADGSVAGYPIAETPKLKGSGFVFGLNAGYNHQFGNGLVVGIEGDIVKPQTGHSEYAYATESERSGGFTDLLRLRNIEATRSSDIEWLTTIRGRLGYALTDNLMVYGTGGVAFARQHDRRTQFVTMVNGTSTLPVAQFVTVPSFTEGASLSRIGFAIGGGAEYAIGEGWSVKGEYLLASFQDKKTMSFPGARLGVVADNYHGIPVTADTVTGRKLTTKLDVPMVKFGVNYRF</sequence>
<dbReference type="Gene3D" id="3.55.50.30">
    <property type="match status" value="1"/>
</dbReference>
<dbReference type="InterPro" id="IPR011250">
    <property type="entry name" value="OMP/PagP_B-barrel"/>
</dbReference>
<dbReference type="PANTHER" id="PTHR30069:SF41">
    <property type="entry name" value="HEME_HEMOPEXIN UTILIZATION PROTEIN C"/>
    <property type="match status" value="1"/>
</dbReference>
<evidence type="ECO:0000256" key="11">
    <source>
        <dbReference type="ARBA" id="ARBA00023170"/>
    </source>
</evidence>
<keyword evidence="4 13" id="KW-1134">Transmembrane beta strand</keyword>
<dbReference type="EMBL" id="SNZR01000018">
    <property type="protein sequence ID" value="TDR85245.1"/>
    <property type="molecule type" value="Genomic_DNA"/>
</dbReference>
<dbReference type="Gene3D" id="2.40.170.20">
    <property type="entry name" value="TonB-dependent receptor, beta-barrel domain"/>
    <property type="match status" value="1"/>
</dbReference>
<dbReference type="Gene3D" id="2.170.130.10">
    <property type="entry name" value="TonB-dependent receptor, plug domain"/>
    <property type="match status" value="1"/>
</dbReference>
<dbReference type="SUPFAM" id="SSF56925">
    <property type="entry name" value="OMPA-like"/>
    <property type="match status" value="1"/>
</dbReference>
<dbReference type="RefSeq" id="WP_133774900.1">
    <property type="nucleotide sequence ID" value="NZ_SNZR01000018.1"/>
</dbReference>
<evidence type="ECO:0000259" key="17">
    <source>
        <dbReference type="SMART" id="SM00965"/>
    </source>
</evidence>
<evidence type="ECO:0000256" key="16">
    <source>
        <dbReference type="SAM" id="SignalP"/>
    </source>
</evidence>
<dbReference type="Pfam" id="PF00593">
    <property type="entry name" value="TonB_dep_Rec_b-barrel"/>
    <property type="match status" value="1"/>
</dbReference>
<comment type="similarity">
    <text evidence="2 13 14">Belongs to the TonB-dependent receptor family.</text>
</comment>
<keyword evidence="19" id="KW-1185">Reference proteome</keyword>
<dbReference type="Pfam" id="PF07715">
    <property type="entry name" value="Plug"/>
    <property type="match status" value="1"/>
</dbReference>